<keyword evidence="8 11" id="KW-0472">Membrane</keyword>
<feature type="chain" id="PRO_5019015030" evidence="14">
    <location>
        <begin position="36"/>
        <end position="996"/>
    </location>
</feature>
<dbReference type="InterPro" id="IPR012910">
    <property type="entry name" value="Plug_dom"/>
</dbReference>
<dbReference type="AlphaFoldDB" id="A0A437RAQ3"/>
<evidence type="ECO:0000256" key="8">
    <source>
        <dbReference type="ARBA" id="ARBA00023136"/>
    </source>
</evidence>
<reference evidence="17 18" key="1">
    <citation type="submission" date="2019-01" db="EMBL/GenBank/DDBJ databases">
        <authorList>
            <person name="Chen W.-M."/>
        </authorList>
    </citation>
    <scope>NUCLEOTIDE SEQUENCE [LARGE SCALE GENOMIC DNA]</scope>
    <source>
        <strain evidence="17 18">KYPY4</strain>
    </source>
</reference>
<evidence type="ECO:0000256" key="9">
    <source>
        <dbReference type="ARBA" id="ARBA00023170"/>
    </source>
</evidence>
<evidence type="ECO:0000256" key="10">
    <source>
        <dbReference type="ARBA" id="ARBA00023237"/>
    </source>
</evidence>
<dbReference type="InterPro" id="IPR000531">
    <property type="entry name" value="Beta-barrel_TonB"/>
</dbReference>
<accession>A0A437RAQ3</accession>
<gene>
    <name evidence="17" type="ORF">EOE66_19720</name>
</gene>
<evidence type="ECO:0000313" key="17">
    <source>
        <dbReference type="EMBL" id="RVU43886.1"/>
    </source>
</evidence>
<keyword evidence="7 13" id="KW-0798">TonB box</keyword>
<evidence type="ECO:0000256" key="5">
    <source>
        <dbReference type="ARBA" id="ARBA00022692"/>
    </source>
</evidence>
<dbReference type="SUPFAM" id="SSF56935">
    <property type="entry name" value="Porins"/>
    <property type="match status" value="1"/>
</dbReference>
<dbReference type="Gene3D" id="2.170.130.10">
    <property type="entry name" value="TonB-dependent receptor, plug domain"/>
    <property type="match status" value="1"/>
</dbReference>
<evidence type="ECO:0000256" key="2">
    <source>
        <dbReference type="ARBA" id="ARBA00009810"/>
    </source>
</evidence>
<keyword evidence="5 11" id="KW-0812">Transmembrane</keyword>
<evidence type="ECO:0000256" key="4">
    <source>
        <dbReference type="ARBA" id="ARBA00022452"/>
    </source>
</evidence>
<proteinExistence type="inferred from homology"/>
<comment type="subcellular location">
    <subcellularLocation>
        <location evidence="1 11">Cell outer membrane</location>
        <topology evidence="1 11">Multi-pass membrane protein</topology>
    </subcellularLocation>
</comment>
<evidence type="ECO:0000256" key="1">
    <source>
        <dbReference type="ARBA" id="ARBA00004571"/>
    </source>
</evidence>
<sequence>MKHLSTRTQRTLHLLAASAAFGPLLVLGLAGTASAQSSPQAAPAERVEVTGSRIRSLSAESPSPLQVISSDDIAKSGAVNIQDLLLKNPIAASPAISRTNSNFSTASAGVATVNLRNLGESRTLVLINGKRTVAGVPGSSAVDLNNIPTEFIERVEILTGGASSLYGSDAVAGVVNIVFKRSFEGVAADLQVGQSEEGDDRKKKFSLTFGTTGNNGKTSLMGHLAVSEQGAVYSRDRAPSAVDQFSVGARGDATARRPQDLFTAQRPFFSSFVPQGYFFTDSYNGTNAFTYNRAGQVVREDTNGTRGEATGFNRSEFRTIALPIKRALFAAKAEHEFAPSHSVYLDGSYAQSRSSTELEPYPLGSDDILPASGGQVPAGALVGGVLVRNPLVPDHIWNDISDTDGDGIPDYYFTRRMSEVGNRGNRAERDNFRFVTGVKGDFGASLAYEAFVGYGVTKESQTSGGQVNVLNFRYALDALPDTNDIDGDGNRTEAICRDANARAQGCVPINVFGRGAVSPAALNYVQAPGSLSTSTSQRVAGLSISGEAFTLPAGAVGYAAGVEYRKENSRSEFDALQQSGLNAGNAIPATRGSFDVSEVFFETRLPLLKNLPFVKQLTGVLAARGSDYSTVGNTTSWNAGLEWAVNSDVKVRLSRTQSTRAPNINELFAPPSQTFPAGLTDPCVGVTATSTGVTAERCRAAPGVNANIAANGSFRATQADLQGISGFDRGNPALQEEKGRSFTAGIVFTPSGVPALRNLSVTLDYFKIDISDAITATPRQFILTQCYSGDASFCRLVTRRANAVGPNSAGSISFLDSQDSNGGGEGVEGLDLTASYSLLLGPGRLSTRLAYTWMKEGYEIPAIGAARDKFAGEIGTPEHKFAFDLGYEFGNFSIRSTTTYIGKSAVDDQFLASNFAPRGRVPAGSVTVPAKAYLDLQFGYRVTKQWQLYAGIDNATGTKAPLIPSGVPSSVTGTETDAGTYDAIGRRYYLGLRASF</sequence>
<name>A0A437RAQ3_9BURK</name>
<keyword evidence="4 11" id="KW-1134">Transmembrane beta strand</keyword>
<dbReference type="PANTHER" id="PTHR47234">
    <property type="match status" value="1"/>
</dbReference>
<dbReference type="Pfam" id="PF07715">
    <property type="entry name" value="Plug"/>
    <property type="match status" value="1"/>
</dbReference>
<dbReference type="Proteomes" id="UP000285575">
    <property type="component" value="Unassembled WGS sequence"/>
</dbReference>
<comment type="similarity">
    <text evidence="2 11 13">Belongs to the TonB-dependent receptor family.</text>
</comment>
<keyword evidence="3 11" id="KW-0813">Transport</keyword>
<dbReference type="InterPro" id="IPR010917">
    <property type="entry name" value="TonB_rcpt_CS"/>
</dbReference>
<dbReference type="RefSeq" id="WP_128230445.1">
    <property type="nucleotide sequence ID" value="NZ_SACR01000006.1"/>
</dbReference>
<protein>
    <submittedName>
        <fullName evidence="17">TonB-dependent receptor</fullName>
    </submittedName>
</protein>
<evidence type="ECO:0000259" key="16">
    <source>
        <dbReference type="Pfam" id="PF07715"/>
    </source>
</evidence>
<evidence type="ECO:0000256" key="14">
    <source>
        <dbReference type="SAM" id="SignalP"/>
    </source>
</evidence>
<evidence type="ECO:0000256" key="11">
    <source>
        <dbReference type="PROSITE-ProRule" id="PRU01360"/>
    </source>
</evidence>
<dbReference type="EMBL" id="SACR01000006">
    <property type="protein sequence ID" value="RVU43886.1"/>
    <property type="molecule type" value="Genomic_DNA"/>
</dbReference>
<dbReference type="PROSITE" id="PS52016">
    <property type="entry name" value="TONB_DEPENDENT_REC_3"/>
    <property type="match status" value="1"/>
</dbReference>
<feature type="domain" description="TonB-dependent receptor plug" evidence="16">
    <location>
        <begin position="60"/>
        <end position="174"/>
    </location>
</feature>
<dbReference type="Gene3D" id="2.40.170.20">
    <property type="entry name" value="TonB-dependent receptor, beta-barrel domain"/>
    <property type="match status" value="1"/>
</dbReference>
<dbReference type="InterPro" id="IPR037066">
    <property type="entry name" value="Plug_dom_sf"/>
</dbReference>
<dbReference type="PANTHER" id="PTHR47234:SF2">
    <property type="entry name" value="TONB-DEPENDENT RECEPTOR"/>
    <property type="match status" value="1"/>
</dbReference>
<dbReference type="InterPro" id="IPR036942">
    <property type="entry name" value="Beta-barrel_TonB_sf"/>
</dbReference>
<feature type="short sequence motif" description="TonB C-terminal box" evidence="12">
    <location>
        <begin position="979"/>
        <end position="996"/>
    </location>
</feature>
<dbReference type="PROSITE" id="PS01156">
    <property type="entry name" value="TONB_DEPENDENT_REC_2"/>
    <property type="match status" value="1"/>
</dbReference>
<keyword evidence="6 14" id="KW-0732">Signal</keyword>
<keyword evidence="10 11" id="KW-0998">Cell outer membrane</keyword>
<dbReference type="InterPro" id="IPR039426">
    <property type="entry name" value="TonB-dep_rcpt-like"/>
</dbReference>
<keyword evidence="18" id="KW-1185">Reference proteome</keyword>
<keyword evidence="9 17" id="KW-0675">Receptor</keyword>
<evidence type="ECO:0000256" key="3">
    <source>
        <dbReference type="ARBA" id="ARBA00022448"/>
    </source>
</evidence>
<dbReference type="GO" id="GO:0009279">
    <property type="term" value="C:cell outer membrane"/>
    <property type="evidence" value="ECO:0007669"/>
    <property type="project" value="UniProtKB-SubCell"/>
</dbReference>
<evidence type="ECO:0000256" key="7">
    <source>
        <dbReference type="ARBA" id="ARBA00023077"/>
    </source>
</evidence>
<feature type="domain" description="TonB-dependent receptor-like beta-barrel" evidence="15">
    <location>
        <begin position="426"/>
        <end position="954"/>
    </location>
</feature>
<evidence type="ECO:0000256" key="12">
    <source>
        <dbReference type="PROSITE-ProRule" id="PRU10144"/>
    </source>
</evidence>
<dbReference type="OrthoDB" id="8530571at2"/>
<dbReference type="Pfam" id="PF00593">
    <property type="entry name" value="TonB_dep_Rec_b-barrel"/>
    <property type="match status" value="1"/>
</dbReference>
<comment type="caution">
    <text evidence="17">The sequence shown here is derived from an EMBL/GenBank/DDBJ whole genome shotgun (WGS) entry which is preliminary data.</text>
</comment>
<evidence type="ECO:0000313" key="18">
    <source>
        <dbReference type="Proteomes" id="UP000285575"/>
    </source>
</evidence>
<organism evidence="17 18">
    <name type="scientific">Rubrivivax rivuli</name>
    <dbReference type="NCBI Taxonomy" id="1862385"/>
    <lineage>
        <taxon>Bacteria</taxon>
        <taxon>Pseudomonadati</taxon>
        <taxon>Pseudomonadota</taxon>
        <taxon>Betaproteobacteria</taxon>
        <taxon>Burkholderiales</taxon>
        <taxon>Sphaerotilaceae</taxon>
        <taxon>Rubrivivax</taxon>
    </lineage>
</organism>
<evidence type="ECO:0000259" key="15">
    <source>
        <dbReference type="Pfam" id="PF00593"/>
    </source>
</evidence>
<evidence type="ECO:0000256" key="13">
    <source>
        <dbReference type="RuleBase" id="RU003357"/>
    </source>
</evidence>
<evidence type="ECO:0000256" key="6">
    <source>
        <dbReference type="ARBA" id="ARBA00022729"/>
    </source>
</evidence>
<feature type="signal peptide" evidence="14">
    <location>
        <begin position="1"/>
        <end position="35"/>
    </location>
</feature>